<feature type="transmembrane region" description="Helical" evidence="13">
    <location>
        <begin position="147"/>
        <end position="168"/>
    </location>
</feature>
<dbReference type="InterPro" id="IPR048279">
    <property type="entry name" value="MdtK-like"/>
</dbReference>
<feature type="transmembrane region" description="Helical" evidence="13">
    <location>
        <begin position="397"/>
        <end position="417"/>
    </location>
</feature>
<name>A0A173T0G1_9FIRM</name>
<dbReference type="RefSeq" id="WP_055185842.1">
    <property type="nucleotide sequence ID" value="NZ_CYXN01000008.1"/>
</dbReference>
<comment type="subcellular location">
    <subcellularLocation>
        <location evidence="2">Cell membrane</location>
        <topology evidence="2">Multi-pass membrane protein</topology>
    </subcellularLocation>
</comment>
<evidence type="ECO:0000256" key="12">
    <source>
        <dbReference type="ARBA" id="ARBA00031636"/>
    </source>
</evidence>
<evidence type="ECO:0000256" key="13">
    <source>
        <dbReference type="SAM" id="Phobius"/>
    </source>
</evidence>
<evidence type="ECO:0000256" key="11">
    <source>
        <dbReference type="ARBA" id="ARBA00023136"/>
    </source>
</evidence>
<evidence type="ECO:0000256" key="9">
    <source>
        <dbReference type="ARBA" id="ARBA00022989"/>
    </source>
</evidence>
<dbReference type="Pfam" id="PF01554">
    <property type="entry name" value="MatE"/>
    <property type="match status" value="2"/>
</dbReference>
<dbReference type="OrthoDB" id="62420at2"/>
<feature type="transmembrane region" description="Helical" evidence="13">
    <location>
        <begin position="423"/>
        <end position="445"/>
    </location>
</feature>
<gene>
    <name evidence="14" type="primary">mepA_6</name>
    <name evidence="14" type="ORF">ERS852582_01289</name>
</gene>
<evidence type="ECO:0000256" key="7">
    <source>
        <dbReference type="ARBA" id="ARBA00022475"/>
    </source>
</evidence>
<dbReference type="PANTHER" id="PTHR43298">
    <property type="entry name" value="MULTIDRUG RESISTANCE PROTEIN NORM-RELATED"/>
    <property type="match status" value="1"/>
</dbReference>
<reference evidence="14 15" key="1">
    <citation type="submission" date="2015-09" db="EMBL/GenBank/DDBJ databases">
        <authorList>
            <consortium name="Pathogen Informatics"/>
        </authorList>
    </citation>
    <scope>NUCLEOTIDE SEQUENCE [LARGE SCALE GENOMIC DNA]</scope>
    <source>
        <strain evidence="14 15">2789STDY5834970</strain>
    </source>
</reference>
<evidence type="ECO:0000256" key="6">
    <source>
        <dbReference type="ARBA" id="ARBA00022449"/>
    </source>
</evidence>
<dbReference type="AlphaFoldDB" id="A0A173T0G1"/>
<dbReference type="PIRSF" id="PIRSF006603">
    <property type="entry name" value="DinF"/>
    <property type="match status" value="1"/>
</dbReference>
<keyword evidence="10" id="KW-0406">Ion transport</keyword>
<evidence type="ECO:0000256" key="8">
    <source>
        <dbReference type="ARBA" id="ARBA00022692"/>
    </source>
</evidence>
<evidence type="ECO:0000256" key="4">
    <source>
        <dbReference type="ARBA" id="ARBA00020268"/>
    </source>
</evidence>
<comment type="function">
    <text evidence="1">Multidrug efflux pump.</text>
</comment>
<evidence type="ECO:0000313" key="15">
    <source>
        <dbReference type="Proteomes" id="UP000095649"/>
    </source>
</evidence>
<keyword evidence="7" id="KW-1003">Cell membrane</keyword>
<dbReference type="InterPro" id="IPR050222">
    <property type="entry name" value="MATE_MdtK"/>
</dbReference>
<keyword evidence="8 13" id="KW-0812">Transmembrane</keyword>
<feature type="transmembrane region" description="Helical" evidence="13">
    <location>
        <begin position="363"/>
        <end position="385"/>
    </location>
</feature>
<dbReference type="EMBL" id="CYXN01000008">
    <property type="protein sequence ID" value="CUM95746.1"/>
    <property type="molecule type" value="Genomic_DNA"/>
</dbReference>
<accession>A0A173T0G1</accession>
<evidence type="ECO:0000256" key="2">
    <source>
        <dbReference type="ARBA" id="ARBA00004651"/>
    </source>
</evidence>
<dbReference type="NCBIfam" id="TIGR00797">
    <property type="entry name" value="matE"/>
    <property type="match status" value="1"/>
</dbReference>
<dbReference type="GO" id="GO:0005886">
    <property type="term" value="C:plasma membrane"/>
    <property type="evidence" value="ECO:0007669"/>
    <property type="project" value="UniProtKB-SubCell"/>
</dbReference>
<keyword evidence="5" id="KW-0813">Transport</keyword>
<keyword evidence="11 13" id="KW-0472">Membrane</keyword>
<feature type="transmembrane region" description="Helical" evidence="13">
    <location>
        <begin position="330"/>
        <end position="351"/>
    </location>
</feature>
<evidence type="ECO:0000256" key="3">
    <source>
        <dbReference type="ARBA" id="ARBA00010199"/>
    </source>
</evidence>
<dbReference type="GO" id="GO:0006811">
    <property type="term" value="P:monoatomic ion transport"/>
    <property type="evidence" value="ECO:0007669"/>
    <property type="project" value="UniProtKB-KW"/>
</dbReference>
<keyword evidence="9 13" id="KW-1133">Transmembrane helix</keyword>
<comment type="similarity">
    <text evidence="3">Belongs to the multi antimicrobial extrusion (MATE) (TC 2.A.66.1) family.</text>
</comment>
<sequence length="458" mass="49178">MTKLLHGNEKTSLNGGREPLFSQKELLVLAVPLLVEQLLEVTVGMADTMMVSRCGEAAISGVSLVDMINNLIIVLFAALATGGAVVVSQYLGAKDRPDADKSAGQLLLLSGLSGMVIGAVCFVLARPMIRLFYGSIDADVLDAGVKYLQIIALSYPFLALYNGGAALFRSIGNSKISMQISFLMNIINIVGNAVCIFGFKMGVDGVAWPSVVSRVVAAALILRKCYREDAVLTVPKTLRLDGGMAKRILGIGIPSAFENSLFEAGRILVVSMISTFGTVQIAANAVANNLDGMGVIPGKAISLAMITVVGRCIGAGDHEQTVYYTRKLMLWAYITMGLSNGAILLFLRQLVGIYALSGETMELAITLVTIHAGCAIIFWPLSFVLPNALRAANDVKFTMVVSILSMACWRLGFSYLLCVRMGWGAVGVWVAMVIDWTCRVTCFVLRFRSGAWKTKYQA</sequence>
<organism evidence="14 15">
    <name type="scientific">Faecalibacterium prausnitzii</name>
    <dbReference type="NCBI Taxonomy" id="853"/>
    <lineage>
        <taxon>Bacteria</taxon>
        <taxon>Bacillati</taxon>
        <taxon>Bacillota</taxon>
        <taxon>Clostridia</taxon>
        <taxon>Eubacteriales</taxon>
        <taxon>Oscillospiraceae</taxon>
        <taxon>Faecalibacterium</taxon>
    </lineage>
</organism>
<dbReference type="CDD" id="cd13137">
    <property type="entry name" value="MATE_NorM_like"/>
    <property type="match status" value="1"/>
</dbReference>
<proteinExistence type="inferred from homology"/>
<dbReference type="InterPro" id="IPR002528">
    <property type="entry name" value="MATE_fam"/>
</dbReference>
<evidence type="ECO:0000256" key="10">
    <source>
        <dbReference type="ARBA" id="ARBA00023065"/>
    </source>
</evidence>
<dbReference type="GO" id="GO:0015297">
    <property type="term" value="F:antiporter activity"/>
    <property type="evidence" value="ECO:0007669"/>
    <property type="project" value="UniProtKB-KW"/>
</dbReference>
<feature type="transmembrane region" description="Helical" evidence="13">
    <location>
        <begin position="105"/>
        <end position="127"/>
    </location>
</feature>
<feature type="transmembrane region" description="Helical" evidence="13">
    <location>
        <begin position="180"/>
        <end position="199"/>
    </location>
</feature>
<dbReference type="GO" id="GO:0042910">
    <property type="term" value="F:xenobiotic transmembrane transporter activity"/>
    <property type="evidence" value="ECO:0007669"/>
    <property type="project" value="InterPro"/>
</dbReference>
<evidence type="ECO:0000313" key="14">
    <source>
        <dbReference type="EMBL" id="CUM95746.1"/>
    </source>
</evidence>
<feature type="transmembrane region" description="Helical" evidence="13">
    <location>
        <begin position="71"/>
        <end position="93"/>
    </location>
</feature>
<dbReference type="PANTHER" id="PTHR43298:SF2">
    <property type="entry name" value="FMN_FAD EXPORTER YEEO-RELATED"/>
    <property type="match status" value="1"/>
</dbReference>
<evidence type="ECO:0000256" key="1">
    <source>
        <dbReference type="ARBA" id="ARBA00003408"/>
    </source>
</evidence>
<evidence type="ECO:0000256" key="5">
    <source>
        <dbReference type="ARBA" id="ARBA00022448"/>
    </source>
</evidence>
<dbReference type="Proteomes" id="UP000095649">
    <property type="component" value="Unassembled WGS sequence"/>
</dbReference>
<keyword evidence="6" id="KW-0050">Antiport</keyword>
<protein>
    <recommendedName>
        <fullName evidence="4">Probable multidrug resistance protein NorM</fullName>
    </recommendedName>
    <alternativeName>
        <fullName evidence="12">Multidrug-efflux transporter</fullName>
    </alternativeName>
</protein>